<dbReference type="AlphaFoldDB" id="A0AAJ7U045"/>
<comment type="similarity">
    <text evidence="1 6">Belongs to the calponin family.</text>
</comment>
<evidence type="ECO:0000256" key="3">
    <source>
        <dbReference type="ARBA" id="ARBA00022860"/>
    </source>
</evidence>
<dbReference type="Pfam" id="PF00402">
    <property type="entry name" value="Calponin"/>
    <property type="match status" value="2"/>
</dbReference>
<dbReference type="PRINTS" id="PR00889">
    <property type="entry name" value="CALPONIN"/>
</dbReference>
<dbReference type="PROSITE" id="PS51122">
    <property type="entry name" value="CALPONIN_2"/>
    <property type="match status" value="2"/>
</dbReference>
<evidence type="ECO:0000256" key="5">
    <source>
        <dbReference type="ARBA" id="ARBA00025109"/>
    </source>
</evidence>
<dbReference type="InterPro" id="IPR003096">
    <property type="entry name" value="SM22_calponin"/>
</dbReference>
<dbReference type="SMART" id="SM00033">
    <property type="entry name" value="CH"/>
    <property type="match status" value="1"/>
</dbReference>
<dbReference type="Pfam" id="PF00307">
    <property type="entry name" value="CH"/>
    <property type="match status" value="1"/>
</dbReference>
<dbReference type="GO" id="GO:0007015">
    <property type="term" value="P:actin filament organization"/>
    <property type="evidence" value="ECO:0007669"/>
    <property type="project" value="TreeGrafter"/>
</dbReference>
<dbReference type="InterPro" id="IPR050606">
    <property type="entry name" value="Calponin-like"/>
</dbReference>
<keyword evidence="4 6" id="KW-0009">Actin-binding</keyword>
<dbReference type="InterPro" id="IPR000557">
    <property type="entry name" value="Calponin_repeat"/>
</dbReference>
<feature type="region of interest" description="Disordered" evidence="7">
    <location>
        <begin position="272"/>
        <end position="361"/>
    </location>
</feature>
<dbReference type="PANTHER" id="PTHR47385">
    <property type="entry name" value="CALPONIN"/>
    <property type="match status" value="1"/>
</dbReference>
<dbReference type="Proteomes" id="UP001318040">
    <property type="component" value="Chromosome 44"/>
</dbReference>
<keyword evidence="3 6" id="KW-0112">Calmodulin-binding</keyword>
<dbReference type="GO" id="GO:0005925">
    <property type="term" value="C:focal adhesion"/>
    <property type="evidence" value="ECO:0007669"/>
    <property type="project" value="TreeGrafter"/>
</dbReference>
<dbReference type="PANTHER" id="PTHR47385:SF17">
    <property type="entry name" value="CALPONIN-3"/>
    <property type="match status" value="1"/>
</dbReference>
<evidence type="ECO:0000256" key="1">
    <source>
        <dbReference type="ARBA" id="ARBA00009631"/>
    </source>
</evidence>
<keyword evidence="2" id="KW-0677">Repeat</keyword>
<organism evidence="9 10">
    <name type="scientific">Petromyzon marinus</name>
    <name type="common">Sea lamprey</name>
    <dbReference type="NCBI Taxonomy" id="7757"/>
    <lineage>
        <taxon>Eukaryota</taxon>
        <taxon>Metazoa</taxon>
        <taxon>Chordata</taxon>
        <taxon>Craniata</taxon>
        <taxon>Vertebrata</taxon>
        <taxon>Cyclostomata</taxon>
        <taxon>Hyperoartia</taxon>
        <taxon>Petromyzontiformes</taxon>
        <taxon>Petromyzontidae</taxon>
        <taxon>Petromyzon</taxon>
    </lineage>
</organism>
<name>A0AAJ7U045_PETMA</name>
<dbReference type="GO" id="GO:0031032">
    <property type="term" value="P:actomyosin structure organization"/>
    <property type="evidence" value="ECO:0007669"/>
    <property type="project" value="InterPro"/>
</dbReference>
<gene>
    <name evidence="10" type="primary">LOC116951956</name>
</gene>
<dbReference type="PROSITE" id="PS50021">
    <property type="entry name" value="CH"/>
    <property type="match status" value="1"/>
</dbReference>
<evidence type="ECO:0000256" key="2">
    <source>
        <dbReference type="ARBA" id="ARBA00022737"/>
    </source>
</evidence>
<protein>
    <recommendedName>
        <fullName evidence="6">Calponin</fullName>
    </recommendedName>
</protein>
<dbReference type="Gene3D" id="1.10.418.10">
    <property type="entry name" value="Calponin-like domain"/>
    <property type="match status" value="1"/>
</dbReference>
<sequence length="361" mass="39575">MAANFNKGPAYGLSAEVKNRIAQKYDLQKEQELRAWMEEITGLSIGSNFQMGLKDGVILGELINKLRPGSVRKINRSKLNWHKLENLTNFIKAIQEYGLKAHDIFEANDLFENGNMTQVQTTLLALASMAKTKGVQTNADVGIKYADQQQRNFDTEKMKAGQCVIGLQMGTNKCASQAGMTAYGTRRHLYDPKTLTDKPMDHSSISLQMGTNKHASQAGMTAPGTRRHIYDHKLGMEHCDEGSIPLQMGTAQPGAKGIVYGLGRQVYDPKYCPGGSEPVNARGYGEDGGGGDEDDDEEEELGGGVRGRGAERSNGRDAANGAGYAEERGYGGAYRGYERGADDDEEDDEEEEEAVYRQRVQ</sequence>
<comment type="function">
    <text evidence="5 6">Thin filament-associated protein that is implicated in the regulation and modulation of smooth muscle contraction. It is capable of binding to actin, calmodulin and tropomyosin. The interaction of calponin with actin inhibits the actomyosin Mg-ATPase activity.</text>
</comment>
<feature type="compositionally biased region" description="Acidic residues" evidence="7">
    <location>
        <begin position="289"/>
        <end position="301"/>
    </location>
</feature>
<dbReference type="InterPro" id="IPR001715">
    <property type="entry name" value="CH_dom"/>
</dbReference>
<dbReference type="SUPFAM" id="SSF47576">
    <property type="entry name" value="Calponin-homology domain, CH-domain"/>
    <property type="match status" value="1"/>
</dbReference>
<evidence type="ECO:0000313" key="9">
    <source>
        <dbReference type="Proteomes" id="UP001318040"/>
    </source>
</evidence>
<feature type="domain" description="Calponin-homology (CH)" evidence="8">
    <location>
        <begin position="27"/>
        <end position="131"/>
    </location>
</feature>
<evidence type="ECO:0000259" key="8">
    <source>
        <dbReference type="PROSITE" id="PS50021"/>
    </source>
</evidence>
<dbReference type="PRINTS" id="PR00888">
    <property type="entry name" value="SM22CALPONIN"/>
</dbReference>
<evidence type="ECO:0000256" key="7">
    <source>
        <dbReference type="SAM" id="MobiDB-lite"/>
    </source>
</evidence>
<dbReference type="InterPro" id="IPR001997">
    <property type="entry name" value="Calponin/LIMCH1"/>
</dbReference>
<dbReference type="PROSITE" id="PS01052">
    <property type="entry name" value="CALPONIN_1"/>
    <property type="match status" value="2"/>
</dbReference>
<dbReference type="GO" id="GO:0005516">
    <property type="term" value="F:calmodulin binding"/>
    <property type="evidence" value="ECO:0007669"/>
    <property type="project" value="UniProtKB-KW"/>
</dbReference>
<reference evidence="10" key="1">
    <citation type="submission" date="2025-08" db="UniProtKB">
        <authorList>
            <consortium name="RefSeq"/>
        </authorList>
    </citation>
    <scope>IDENTIFICATION</scope>
    <source>
        <tissue evidence="10">Sperm</tissue>
    </source>
</reference>
<dbReference type="GO" id="GO:0015629">
    <property type="term" value="C:actin cytoskeleton"/>
    <property type="evidence" value="ECO:0007669"/>
    <property type="project" value="TreeGrafter"/>
</dbReference>
<evidence type="ECO:0000256" key="6">
    <source>
        <dbReference type="RuleBase" id="RU361224"/>
    </source>
</evidence>
<feature type="compositionally biased region" description="Acidic residues" evidence="7">
    <location>
        <begin position="341"/>
        <end position="353"/>
    </location>
</feature>
<dbReference type="GO" id="GO:0051015">
    <property type="term" value="F:actin filament binding"/>
    <property type="evidence" value="ECO:0007669"/>
    <property type="project" value="TreeGrafter"/>
</dbReference>
<evidence type="ECO:0000313" key="10">
    <source>
        <dbReference type="RefSeq" id="XP_032826769.1"/>
    </source>
</evidence>
<accession>A0AAJ7U045</accession>
<proteinExistence type="inferred from homology"/>
<keyword evidence="9" id="KW-1185">Reference proteome</keyword>
<dbReference type="RefSeq" id="XP_032826769.1">
    <property type="nucleotide sequence ID" value="XM_032970878.1"/>
</dbReference>
<evidence type="ECO:0000256" key="4">
    <source>
        <dbReference type="ARBA" id="ARBA00023203"/>
    </source>
</evidence>
<dbReference type="KEGG" id="pmrn:116951956"/>
<dbReference type="InterPro" id="IPR036872">
    <property type="entry name" value="CH_dom_sf"/>
</dbReference>